<dbReference type="Proteomes" id="UP000830768">
    <property type="component" value="Chromosome 6"/>
</dbReference>
<protein>
    <submittedName>
        <fullName evidence="1">Uncharacterized protein</fullName>
    </submittedName>
</protein>
<organism evidence="1 2">
    <name type="scientific">Fusarium solani subsp. cucurbitae</name>
    <name type="common">Neocosmosporum cucurbitae</name>
    <dbReference type="NCBI Taxonomy" id="2747967"/>
    <lineage>
        <taxon>Eukaryota</taxon>
        <taxon>Fungi</taxon>
        <taxon>Dikarya</taxon>
        <taxon>Ascomycota</taxon>
        <taxon>Pezizomycotina</taxon>
        <taxon>Sordariomycetes</taxon>
        <taxon>Hypocreomycetidae</taxon>
        <taxon>Hypocreales</taxon>
        <taxon>Nectriaceae</taxon>
        <taxon>Fusarium</taxon>
        <taxon>Fusarium solani species complex</taxon>
    </lineage>
</organism>
<accession>A0ACD3Z9J6</accession>
<evidence type="ECO:0000313" key="2">
    <source>
        <dbReference type="Proteomes" id="UP000830768"/>
    </source>
</evidence>
<reference evidence="1" key="1">
    <citation type="submission" date="2021-11" db="EMBL/GenBank/DDBJ databases">
        <title>Fusarium solani-melongenae Genome sequencing and assembly.</title>
        <authorList>
            <person name="Xie S."/>
            <person name="Huang L."/>
            <person name="Zhang X."/>
        </authorList>
    </citation>
    <scope>NUCLEOTIDE SEQUENCE</scope>
    <source>
        <strain evidence="1">CRI 24-3</strain>
    </source>
</reference>
<proteinExistence type="predicted"/>
<dbReference type="EMBL" id="CP090035">
    <property type="protein sequence ID" value="UPK97521.1"/>
    <property type="molecule type" value="Genomic_DNA"/>
</dbReference>
<gene>
    <name evidence="1" type="ORF">LCI18_008456</name>
</gene>
<sequence>MGKKKSSTMKLDSLYDELEIPQEGKIPCFGHTFSGIPCTTNPKQRKDEIKSILHEIIDTIENGCATGSDEVKALLVDLAERLTCEEMHHDHLVPCGRSDCGKHKYVAFLLGKRLKKWDKDSNGETLESARSNTPTVPQHPKQAKSSDDEVEHVEDGDEYYDDERWEDEYEDENDDEKLSEKVSEEDNEQVTRVSAKESTKSSRQRPELHRETEMIDKTAYVTPTKQRGRTGRNSRPSTPRMGQEVDVFDSLSVLDDAFPLSPESVMSPGPSEIFSPISTASTPMSIPDSEIRPRRFRYSTGQDESPTRRRRSSKGDDLLGGARGSKRATDKDPTSGLSRTFKYGDDSPTTREKLSPKGNKQLDQSSQLDDQDSDSQWQTENSEELEEQPKSKGRKALLAPGLREMEFEEVRKSTNPVGDLLQRMRMVPEKASLSAGWVYCFAEKTVPGHLKIGYRRYKDDNGNTVLSLEEQNNRDQVMKRLRKWERDCKHNIDYKFIYYMPCAVRTMERLVHLTLHKSKRKALCPNPDCKVKKGHREWFEVSEIEARRAVEVWKQFSDLKPYADNGRLNDFWFNHTSNDSETHRHSSIKNWLDERWTKVIVPAALRSIELQERRTQLAEERREAQERKKELKEGIQRLKGEENKIQQELATLQS</sequence>
<keyword evidence="2" id="KW-1185">Reference proteome</keyword>
<name>A0ACD3Z9J6_FUSSC</name>
<evidence type="ECO:0000313" key="1">
    <source>
        <dbReference type="EMBL" id="UPK97521.1"/>
    </source>
</evidence>